<sequence>MSSPANVTIKNFTQQSITTQVTRDSWVEEDGASINNQVIPEGHERTFKVIAKTGHHGELDIDLIGGNSGQSLGVFYIKSIKDPQEGEKSLAVEPAKETVVMSAMGYRHTPGDEDLRRIDLVIIER</sequence>
<dbReference type="Proteomes" id="UP000501408">
    <property type="component" value="Chromosome 2"/>
</dbReference>
<protein>
    <submittedName>
        <fullName evidence="1">Uncharacterized protein</fullName>
    </submittedName>
</protein>
<dbReference type="RefSeq" id="WP_069589419.1">
    <property type="nucleotide sequence ID" value="NZ_CP050267.1"/>
</dbReference>
<dbReference type="EMBL" id="CP050267">
    <property type="protein sequence ID" value="QIR07600.1"/>
    <property type="molecule type" value="Genomic_DNA"/>
</dbReference>
<proteinExistence type="predicted"/>
<gene>
    <name evidence="1" type="ORF">HBA18_14395</name>
</gene>
<name>A0ABX6K7U8_SALCS</name>
<keyword evidence="2" id="KW-1185">Reference proteome</keyword>
<accession>A0ABX6K7U8</accession>
<organism evidence="1 2">
    <name type="scientific">Salinivibrio costicola</name>
    <name type="common">Vibrio costicola</name>
    <dbReference type="NCBI Taxonomy" id="51367"/>
    <lineage>
        <taxon>Bacteria</taxon>
        <taxon>Pseudomonadati</taxon>
        <taxon>Pseudomonadota</taxon>
        <taxon>Gammaproteobacteria</taxon>
        <taxon>Vibrionales</taxon>
        <taxon>Vibrionaceae</taxon>
        <taxon>Salinivibrio</taxon>
    </lineage>
</organism>
<evidence type="ECO:0000313" key="2">
    <source>
        <dbReference type="Proteomes" id="UP000501408"/>
    </source>
</evidence>
<reference evidence="1 2" key="1">
    <citation type="submission" date="2020-03" db="EMBL/GenBank/DDBJ databases">
        <title>Genome mining reveals the biosynthetic pathways of PHA and ectoines of the halophilic strain Salinivibrio costicola M318 isolated from fermented shrimp paste.</title>
        <authorList>
            <person name="Doan T.V."/>
            <person name="Tran L.T."/>
            <person name="Trieu T.A."/>
            <person name="Nguyen Q.V."/>
            <person name="Quach T.N."/>
            <person name="Phi T.Q."/>
            <person name="Kumar S."/>
        </authorList>
    </citation>
    <scope>NUCLEOTIDE SEQUENCE [LARGE SCALE GENOMIC DNA]</scope>
    <source>
        <strain evidence="1 2">M318</strain>
    </source>
</reference>
<evidence type="ECO:0000313" key="1">
    <source>
        <dbReference type="EMBL" id="QIR07600.1"/>
    </source>
</evidence>